<proteinExistence type="predicted"/>
<feature type="transmembrane region" description="Helical" evidence="1">
    <location>
        <begin position="6"/>
        <end position="32"/>
    </location>
</feature>
<dbReference type="RefSeq" id="WP_209361924.1">
    <property type="nucleotide sequence ID" value="NZ_JAGISH010000009.1"/>
</dbReference>
<dbReference type="Proteomes" id="UP000675940">
    <property type="component" value="Unassembled WGS sequence"/>
</dbReference>
<organism evidence="2 3">
    <name type="scientific">Sagittula salina</name>
    <dbReference type="NCBI Taxonomy" id="2820268"/>
    <lineage>
        <taxon>Bacteria</taxon>
        <taxon>Pseudomonadati</taxon>
        <taxon>Pseudomonadota</taxon>
        <taxon>Alphaproteobacteria</taxon>
        <taxon>Rhodobacterales</taxon>
        <taxon>Roseobacteraceae</taxon>
        <taxon>Sagittula</taxon>
    </lineage>
</organism>
<keyword evidence="1" id="KW-1133">Transmembrane helix</keyword>
<dbReference type="AlphaFoldDB" id="A0A940MW59"/>
<comment type="caution">
    <text evidence="2">The sequence shown here is derived from an EMBL/GenBank/DDBJ whole genome shotgun (WGS) entry which is preliminary data.</text>
</comment>
<name>A0A940MW59_9RHOB</name>
<evidence type="ECO:0000313" key="3">
    <source>
        <dbReference type="Proteomes" id="UP000675940"/>
    </source>
</evidence>
<evidence type="ECO:0000256" key="1">
    <source>
        <dbReference type="SAM" id="Phobius"/>
    </source>
</evidence>
<keyword evidence="1" id="KW-0812">Transmembrane</keyword>
<evidence type="ECO:0000313" key="2">
    <source>
        <dbReference type="EMBL" id="MBP0483974.1"/>
    </source>
</evidence>
<gene>
    <name evidence="2" type="ORF">J5474_15950</name>
</gene>
<keyword evidence="1" id="KW-0472">Membrane</keyword>
<sequence>MLTFFAWIAIWLGLLLAVMVMLWTSLCLGCALSWMRDDLVAPAFDFGGRG</sequence>
<accession>A0A940MW59</accession>
<keyword evidence="3" id="KW-1185">Reference proteome</keyword>
<protein>
    <submittedName>
        <fullName evidence="2">Uncharacterized protein</fullName>
    </submittedName>
</protein>
<dbReference type="EMBL" id="JAGISH010000009">
    <property type="protein sequence ID" value="MBP0483974.1"/>
    <property type="molecule type" value="Genomic_DNA"/>
</dbReference>
<reference evidence="2" key="1">
    <citation type="submission" date="2021-03" db="EMBL/GenBank/DDBJ databases">
        <title>Sagittula salina sp. nov. strain M10.9X isolated from the marine waste.</title>
        <authorList>
            <person name="Satari L."/>
            <person name="Molina-Menor E."/>
            <person name="Vidal-Verdu A."/>
            <person name="Pascual J."/>
            <person name="Pereto J."/>
            <person name="Porcar M."/>
        </authorList>
    </citation>
    <scope>NUCLEOTIDE SEQUENCE</scope>
    <source>
        <strain evidence="2">M10.9X</strain>
    </source>
</reference>